<evidence type="ECO:0000313" key="2">
    <source>
        <dbReference type="EMBL" id="KAG2276072.1"/>
    </source>
</evidence>
<keyword evidence="3" id="KW-1185">Reference proteome</keyword>
<dbReference type="AlphaFoldDB" id="A0A8X7QUC1"/>
<feature type="domain" description="RNase H type-1" evidence="1">
    <location>
        <begin position="67"/>
        <end position="188"/>
    </location>
</feature>
<dbReference type="SUPFAM" id="SSF53098">
    <property type="entry name" value="Ribonuclease H-like"/>
    <property type="match status" value="1"/>
</dbReference>
<accession>A0A8X7QUC1</accession>
<dbReference type="InterPro" id="IPR012337">
    <property type="entry name" value="RNaseH-like_sf"/>
</dbReference>
<dbReference type="GO" id="GO:0004523">
    <property type="term" value="F:RNA-DNA hybrid ribonuclease activity"/>
    <property type="evidence" value="ECO:0007669"/>
    <property type="project" value="InterPro"/>
</dbReference>
<evidence type="ECO:0000259" key="1">
    <source>
        <dbReference type="Pfam" id="PF13456"/>
    </source>
</evidence>
<dbReference type="OrthoDB" id="1106285at2759"/>
<dbReference type="PANTHER" id="PTHR47074:SF49">
    <property type="entry name" value="POLYNUCLEOTIDYL TRANSFERASE, RIBONUCLEASE H-LIKE SUPERFAMILY PROTEIN"/>
    <property type="match status" value="1"/>
</dbReference>
<evidence type="ECO:0000313" key="3">
    <source>
        <dbReference type="Proteomes" id="UP000886595"/>
    </source>
</evidence>
<name>A0A8X7QUC1_BRACI</name>
<dbReference type="InterPro" id="IPR036397">
    <property type="entry name" value="RNaseH_sf"/>
</dbReference>
<gene>
    <name evidence="2" type="ORF">Bca52824_058627</name>
</gene>
<comment type="caution">
    <text evidence="2">The sequence shown here is derived from an EMBL/GenBank/DDBJ whole genome shotgun (WGS) entry which is preliminary data.</text>
</comment>
<proteinExistence type="predicted"/>
<protein>
    <recommendedName>
        <fullName evidence="1">RNase H type-1 domain-containing protein</fullName>
    </recommendedName>
</protein>
<sequence length="197" mass="21777">MSTCLSLPLTGISSNFTSGLSAKMTVANATSSAREWLQAQKIGAPMSHPTMREPKMPPIQSDVTLCNTDAAWAASTQRAGLRWHFNTPEEDINREGSRAMENVSSPLMVEALAMREAVLEAKCSPILKFWFRTDSQELARAIYSKTYPVELFGVLMDIEYLSSFFSSFFVSFVGREHNAIADSLAKSALHTLPPCLY</sequence>
<dbReference type="InterPro" id="IPR052929">
    <property type="entry name" value="RNase_H-like_EbsB-rel"/>
</dbReference>
<organism evidence="2 3">
    <name type="scientific">Brassica carinata</name>
    <name type="common">Ethiopian mustard</name>
    <name type="synonym">Abyssinian cabbage</name>
    <dbReference type="NCBI Taxonomy" id="52824"/>
    <lineage>
        <taxon>Eukaryota</taxon>
        <taxon>Viridiplantae</taxon>
        <taxon>Streptophyta</taxon>
        <taxon>Embryophyta</taxon>
        <taxon>Tracheophyta</taxon>
        <taxon>Spermatophyta</taxon>
        <taxon>Magnoliopsida</taxon>
        <taxon>eudicotyledons</taxon>
        <taxon>Gunneridae</taxon>
        <taxon>Pentapetalae</taxon>
        <taxon>rosids</taxon>
        <taxon>malvids</taxon>
        <taxon>Brassicales</taxon>
        <taxon>Brassicaceae</taxon>
        <taxon>Brassiceae</taxon>
        <taxon>Brassica</taxon>
    </lineage>
</organism>
<dbReference type="Pfam" id="PF13456">
    <property type="entry name" value="RVT_3"/>
    <property type="match status" value="1"/>
</dbReference>
<dbReference type="EMBL" id="JAAMPC010000012">
    <property type="protein sequence ID" value="KAG2276072.1"/>
    <property type="molecule type" value="Genomic_DNA"/>
</dbReference>
<reference evidence="2 3" key="1">
    <citation type="submission" date="2020-02" db="EMBL/GenBank/DDBJ databases">
        <authorList>
            <person name="Ma Q."/>
            <person name="Huang Y."/>
            <person name="Song X."/>
            <person name="Pei D."/>
        </authorList>
    </citation>
    <scope>NUCLEOTIDE SEQUENCE [LARGE SCALE GENOMIC DNA]</scope>
    <source>
        <strain evidence="2">Sxm20200214</strain>
        <tissue evidence="2">Leaf</tissue>
    </source>
</reference>
<dbReference type="GO" id="GO:0003676">
    <property type="term" value="F:nucleic acid binding"/>
    <property type="evidence" value="ECO:0007669"/>
    <property type="project" value="InterPro"/>
</dbReference>
<dbReference type="InterPro" id="IPR044730">
    <property type="entry name" value="RNase_H-like_dom_plant"/>
</dbReference>
<dbReference type="Gene3D" id="3.30.420.10">
    <property type="entry name" value="Ribonuclease H-like superfamily/Ribonuclease H"/>
    <property type="match status" value="1"/>
</dbReference>
<dbReference type="Proteomes" id="UP000886595">
    <property type="component" value="Unassembled WGS sequence"/>
</dbReference>
<dbReference type="PANTHER" id="PTHR47074">
    <property type="entry name" value="BNAC02G40300D PROTEIN"/>
    <property type="match status" value="1"/>
</dbReference>
<dbReference type="CDD" id="cd06222">
    <property type="entry name" value="RNase_H_like"/>
    <property type="match status" value="1"/>
</dbReference>
<dbReference type="InterPro" id="IPR002156">
    <property type="entry name" value="RNaseH_domain"/>
</dbReference>